<name>A0A1W2ABN1_9SPHI</name>
<accession>A0A1W2ABN1</accession>
<dbReference type="OrthoDB" id="384974at2"/>
<sequence length="166" mass="18981">MEQSKTHVEKELLITHLFNAPRELVFESWTDAEKLKHWYAPDGCTIEFKTINAKEGGFFHSCVHDPIHGDCWIKGLYKEVTFPERLVFSMILSNENGDDVRSTDAGKPEDWPEEVLTTVTFTEIGKQTKLTIHQTVSEAEAKQTGAYQSWIKMFNKLGAFIEGKTQ</sequence>
<organism evidence="3 4">
    <name type="scientific">Pedobacter nyackensis</name>
    <dbReference type="NCBI Taxonomy" id="475255"/>
    <lineage>
        <taxon>Bacteria</taxon>
        <taxon>Pseudomonadati</taxon>
        <taxon>Bacteroidota</taxon>
        <taxon>Sphingobacteriia</taxon>
        <taxon>Sphingobacteriales</taxon>
        <taxon>Sphingobacteriaceae</taxon>
        <taxon>Pedobacter</taxon>
    </lineage>
</organism>
<reference evidence="3 4" key="1">
    <citation type="submission" date="2017-04" db="EMBL/GenBank/DDBJ databases">
        <authorList>
            <person name="Afonso C.L."/>
            <person name="Miller P.J."/>
            <person name="Scott M.A."/>
            <person name="Spackman E."/>
            <person name="Goraichik I."/>
            <person name="Dimitrov K.M."/>
            <person name="Suarez D.L."/>
            <person name="Swayne D.E."/>
        </authorList>
    </citation>
    <scope>NUCLEOTIDE SEQUENCE [LARGE SCALE GENOMIC DNA]</scope>
    <source>
        <strain evidence="3 4">DSM 19625</strain>
    </source>
</reference>
<dbReference type="RefSeq" id="WP_084287019.1">
    <property type="nucleotide sequence ID" value="NZ_FWYB01000001.1"/>
</dbReference>
<dbReference type="InterPro" id="IPR013538">
    <property type="entry name" value="ASHA1/2-like_C"/>
</dbReference>
<dbReference type="EMBL" id="FWYB01000001">
    <property type="protein sequence ID" value="SMC58087.1"/>
    <property type="molecule type" value="Genomic_DNA"/>
</dbReference>
<feature type="domain" description="Activator of Hsp90 ATPase homologue 1/2-like C-terminal" evidence="2">
    <location>
        <begin position="19"/>
        <end position="161"/>
    </location>
</feature>
<dbReference type="STRING" id="475255.SAMN04488101_101449"/>
<comment type="similarity">
    <text evidence="1">Belongs to the AHA1 family.</text>
</comment>
<dbReference type="Proteomes" id="UP000192678">
    <property type="component" value="Unassembled WGS sequence"/>
</dbReference>
<keyword evidence="4" id="KW-1185">Reference proteome</keyword>
<dbReference type="AlphaFoldDB" id="A0A1W2ABN1"/>
<gene>
    <name evidence="3" type="ORF">SAMN04488101_101449</name>
</gene>
<dbReference type="SUPFAM" id="SSF55961">
    <property type="entry name" value="Bet v1-like"/>
    <property type="match status" value="1"/>
</dbReference>
<evidence type="ECO:0000256" key="1">
    <source>
        <dbReference type="ARBA" id="ARBA00006817"/>
    </source>
</evidence>
<proteinExistence type="inferred from homology"/>
<evidence type="ECO:0000313" key="3">
    <source>
        <dbReference type="EMBL" id="SMC58087.1"/>
    </source>
</evidence>
<evidence type="ECO:0000313" key="4">
    <source>
        <dbReference type="Proteomes" id="UP000192678"/>
    </source>
</evidence>
<evidence type="ECO:0000259" key="2">
    <source>
        <dbReference type="Pfam" id="PF08327"/>
    </source>
</evidence>
<dbReference type="Gene3D" id="3.30.530.20">
    <property type="match status" value="1"/>
</dbReference>
<dbReference type="Pfam" id="PF08327">
    <property type="entry name" value="AHSA1"/>
    <property type="match status" value="1"/>
</dbReference>
<dbReference type="InterPro" id="IPR023393">
    <property type="entry name" value="START-like_dom_sf"/>
</dbReference>
<protein>
    <submittedName>
        <fullName evidence="3">Uncharacterized conserved protein YndB, AHSA1/START domain</fullName>
    </submittedName>
</protein>
<dbReference type="CDD" id="cd07814">
    <property type="entry name" value="SRPBCC_CalC_Aha1-like"/>
    <property type="match status" value="1"/>
</dbReference>